<keyword evidence="2" id="KW-1185">Reference proteome</keyword>
<dbReference type="AlphaFoldDB" id="M7BB39"/>
<evidence type="ECO:0000313" key="1">
    <source>
        <dbReference type="EMBL" id="EMP34374.1"/>
    </source>
</evidence>
<gene>
    <name evidence="1" type="ORF">UY3_08487</name>
</gene>
<reference evidence="2" key="1">
    <citation type="journal article" date="2013" name="Nat. Genet.">
        <title>The draft genomes of soft-shell turtle and green sea turtle yield insights into the development and evolution of the turtle-specific body plan.</title>
        <authorList>
            <person name="Wang Z."/>
            <person name="Pascual-Anaya J."/>
            <person name="Zadissa A."/>
            <person name="Li W."/>
            <person name="Niimura Y."/>
            <person name="Huang Z."/>
            <person name="Li C."/>
            <person name="White S."/>
            <person name="Xiong Z."/>
            <person name="Fang D."/>
            <person name="Wang B."/>
            <person name="Ming Y."/>
            <person name="Chen Y."/>
            <person name="Zheng Y."/>
            <person name="Kuraku S."/>
            <person name="Pignatelli M."/>
            <person name="Herrero J."/>
            <person name="Beal K."/>
            <person name="Nozawa M."/>
            <person name="Li Q."/>
            <person name="Wang J."/>
            <person name="Zhang H."/>
            <person name="Yu L."/>
            <person name="Shigenobu S."/>
            <person name="Wang J."/>
            <person name="Liu J."/>
            <person name="Flicek P."/>
            <person name="Searle S."/>
            <person name="Wang J."/>
            <person name="Kuratani S."/>
            <person name="Yin Y."/>
            <person name="Aken B."/>
            <person name="Zhang G."/>
            <person name="Irie N."/>
        </authorList>
    </citation>
    <scope>NUCLEOTIDE SEQUENCE [LARGE SCALE GENOMIC DNA]</scope>
</reference>
<evidence type="ECO:0000313" key="2">
    <source>
        <dbReference type="Proteomes" id="UP000031443"/>
    </source>
</evidence>
<protein>
    <submittedName>
        <fullName evidence="1">Uncharacterized protein</fullName>
    </submittedName>
</protein>
<proteinExistence type="predicted"/>
<organism evidence="1 2">
    <name type="scientific">Chelonia mydas</name>
    <name type="common">Green sea-turtle</name>
    <name type="synonym">Chelonia agassizi</name>
    <dbReference type="NCBI Taxonomy" id="8469"/>
    <lineage>
        <taxon>Eukaryota</taxon>
        <taxon>Metazoa</taxon>
        <taxon>Chordata</taxon>
        <taxon>Craniata</taxon>
        <taxon>Vertebrata</taxon>
        <taxon>Euteleostomi</taxon>
        <taxon>Archelosauria</taxon>
        <taxon>Testudinata</taxon>
        <taxon>Testudines</taxon>
        <taxon>Cryptodira</taxon>
        <taxon>Durocryptodira</taxon>
        <taxon>Americhelydia</taxon>
        <taxon>Chelonioidea</taxon>
        <taxon>Cheloniidae</taxon>
        <taxon>Chelonia</taxon>
    </lineage>
</organism>
<dbReference type="Proteomes" id="UP000031443">
    <property type="component" value="Unassembled WGS sequence"/>
</dbReference>
<dbReference type="EMBL" id="KB532578">
    <property type="protein sequence ID" value="EMP34374.1"/>
    <property type="molecule type" value="Genomic_DNA"/>
</dbReference>
<name>M7BB39_CHEMY</name>
<accession>M7BB39</accession>
<sequence length="124" mass="14255">MCNTNIVEQDSGREEELSRPFLRNRWRTGQMEARCEDSMGEASTSNTPLYFSCGEIQALSLQSCGSGTFHGNQIHYKQYNEILHQLCTCRSESIWVLPDIFTAYTIQLSDQRQPFVVTLLAFYD</sequence>